<proteinExistence type="predicted"/>
<dbReference type="Proteomes" id="UP001153069">
    <property type="component" value="Unassembled WGS sequence"/>
</dbReference>
<name>A0A9N8DLD1_9STRA</name>
<organism evidence="4 5">
    <name type="scientific">Seminavis robusta</name>
    <dbReference type="NCBI Taxonomy" id="568900"/>
    <lineage>
        <taxon>Eukaryota</taxon>
        <taxon>Sar</taxon>
        <taxon>Stramenopiles</taxon>
        <taxon>Ochrophyta</taxon>
        <taxon>Bacillariophyta</taxon>
        <taxon>Bacillariophyceae</taxon>
        <taxon>Bacillariophycidae</taxon>
        <taxon>Naviculales</taxon>
        <taxon>Naviculaceae</taxon>
        <taxon>Seminavis</taxon>
    </lineage>
</organism>
<keyword evidence="2" id="KW-1133">Transmembrane helix</keyword>
<keyword evidence="5" id="KW-1185">Reference proteome</keyword>
<dbReference type="EMBL" id="CAICTM010000144">
    <property type="protein sequence ID" value="CAB9502756.1"/>
    <property type="molecule type" value="Genomic_DNA"/>
</dbReference>
<accession>A0A9N8DLD1</accession>
<dbReference type="Pfam" id="PF00856">
    <property type="entry name" value="SET"/>
    <property type="match status" value="1"/>
</dbReference>
<evidence type="ECO:0000313" key="4">
    <source>
        <dbReference type="EMBL" id="CAB9502756.1"/>
    </source>
</evidence>
<comment type="caution">
    <text evidence="4">The sequence shown here is derived from an EMBL/GenBank/DDBJ whole genome shotgun (WGS) entry which is preliminary data.</text>
</comment>
<reference evidence="4" key="1">
    <citation type="submission" date="2020-06" db="EMBL/GenBank/DDBJ databases">
        <authorList>
            <consortium name="Plant Systems Biology data submission"/>
        </authorList>
    </citation>
    <scope>NUCLEOTIDE SEQUENCE</scope>
    <source>
        <strain evidence="4">D6</strain>
    </source>
</reference>
<sequence>MLSHTGTTGTGSHGTGTLRQRRSKSPVSNRKHNSPNNNNGAEAEPLILHPDAASSQIIIKDKQPAKSRWMLFLILAAVTLAPFGGAFLYGVVVYLGFYNPDPHCPAKKIDYPWCSHSFLHARVLPPPLTSQEWIQLRTIYQQSIATAGSSGRSSLAPEWDTPDATGFLLPFTASLEIQNSLAKGRGLFATAVIPKGTQIWDSRYRAVFPNECVGRLFLNALTDEQKCDALFWGYINDFYGNGIQYMLDLDGHGYINHDGDDPNAIHHFEHELDTDRYMVSAWSWMGGPFRAVLPDTIWKARNIPGAYGLYAKRDIQPGEEITYDYQEIYLLGWIDWFTMFILHSLPPYKWMVL</sequence>
<evidence type="ECO:0000259" key="3">
    <source>
        <dbReference type="PROSITE" id="PS50280"/>
    </source>
</evidence>
<dbReference type="InterPro" id="IPR046341">
    <property type="entry name" value="SET_dom_sf"/>
</dbReference>
<feature type="domain" description="SET" evidence="3">
    <location>
        <begin position="173"/>
        <end position="326"/>
    </location>
</feature>
<protein>
    <recommendedName>
        <fullName evidence="3">SET domain-containing protein</fullName>
    </recommendedName>
</protein>
<gene>
    <name evidence="4" type="ORF">SEMRO_145_G067290.1</name>
</gene>
<feature type="region of interest" description="Disordered" evidence="1">
    <location>
        <begin position="1"/>
        <end position="43"/>
    </location>
</feature>
<evidence type="ECO:0000313" key="5">
    <source>
        <dbReference type="Proteomes" id="UP001153069"/>
    </source>
</evidence>
<evidence type="ECO:0000256" key="1">
    <source>
        <dbReference type="SAM" id="MobiDB-lite"/>
    </source>
</evidence>
<keyword evidence="2" id="KW-0812">Transmembrane</keyword>
<dbReference type="Gene3D" id="2.170.270.10">
    <property type="entry name" value="SET domain"/>
    <property type="match status" value="1"/>
</dbReference>
<feature type="transmembrane region" description="Helical" evidence="2">
    <location>
        <begin position="69"/>
        <end position="97"/>
    </location>
</feature>
<dbReference type="PROSITE" id="PS50280">
    <property type="entry name" value="SET"/>
    <property type="match status" value="1"/>
</dbReference>
<evidence type="ECO:0000256" key="2">
    <source>
        <dbReference type="SAM" id="Phobius"/>
    </source>
</evidence>
<dbReference type="InterPro" id="IPR001214">
    <property type="entry name" value="SET_dom"/>
</dbReference>
<dbReference type="SUPFAM" id="SSF82199">
    <property type="entry name" value="SET domain"/>
    <property type="match status" value="1"/>
</dbReference>
<keyword evidence="2" id="KW-0472">Membrane</keyword>
<feature type="compositionally biased region" description="Basic residues" evidence="1">
    <location>
        <begin position="19"/>
        <end position="33"/>
    </location>
</feature>
<dbReference type="OrthoDB" id="46969at2759"/>
<dbReference type="AlphaFoldDB" id="A0A9N8DLD1"/>